<evidence type="ECO:0000313" key="3">
    <source>
        <dbReference type="Proteomes" id="UP000276776"/>
    </source>
</evidence>
<dbReference type="EMBL" id="UYYF01004310">
    <property type="protein sequence ID" value="VDN02099.1"/>
    <property type="molecule type" value="Genomic_DNA"/>
</dbReference>
<reference evidence="4" key="1">
    <citation type="submission" date="2017-02" db="UniProtKB">
        <authorList>
            <consortium name="WormBaseParasite"/>
        </authorList>
    </citation>
    <scope>IDENTIFICATION</scope>
</reference>
<sequence length="67" mass="7360">MLIVPSLICPDWNTSSDGIFKKDTEYLYCSGRKIERMKIATKEKKRNEMDITSSAPSGAPGATGFSS</sequence>
<dbReference type="Proteomes" id="UP000276776">
    <property type="component" value="Unassembled WGS sequence"/>
</dbReference>
<keyword evidence="3" id="KW-1185">Reference proteome</keyword>
<proteinExistence type="predicted"/>
<evidence type="ECO:0000256" key="1">
    <source>
        <dbReference type="SAM" id="MobiDB-lite"/>
    </source>
</evidence>
<reference evidence="2 3" key="2">
    <citation type="submission" date="2018-11" db="EMBL/GenBank/DDBJ databases">
        <authorList>
            <consortium name="Pathogen Informatics"/>
        </authorList>
    </citation>
    <scope>NUCLEOTIDE SEQUENCE [LARGE SCALE GENOMIC DNA]</scope>
</reference>
<organism evidence="4">
    <name type="scientific">Thelazia callipaeda</name>
    <name type="common">Oriental eyeworm</name>
    <name type="synonym">Parasitic nematode</name>
    <dbReference type="NCBI Taxonomy" id="103827"/>
    <lineage>
        <taxon>Eukaryota</taxon>
        <taxon>Metazoa</taxon>
        <taxon>Ecdysozoa</taxon>
        <taxon>Nematoda</taxon>
        <taxon>Chromadorea</taxon>
        <taxon>Rhabditida</taxon>
        <taxon>Spirurina</taxon>
        <taxon>Spiruromorpha</taxon>
        <taxon>Thelazioidea</taxon>
        <taxon>Thelaziidae</taxon>
        <taxon>Thelazia</taxon>
    </lineage>
</organism>
<protein>
    <submittedName>
        <fullName evidence="2 4">Uncharacterized protein</fullName>
    </submittedName>
</protein>
<evidence type="ECO:0000313" key="4">
    <source>
        <dbReference type="WBParaSite" id="TCLT_0000492801-mRNA-1"/>
    </source>
</evidence>
<accession>A0A0N5CX26</accession>
<name>A0A0N5CX26_THECL</name>
<dbReference type="WBParaSite" id="TCLT_0000492801-mRNA-1">
    <property type="protein sequence ID" value="TCLT_0000492801-mRNA-1"/>
    <property type="gene ID" value="TCLT_0000492801"/>
</dbReference>
<evidence type="ECO:0000313" key="2">
    <source>
        <dbReference type="EMBL" id="VDN02099.1"/>
    </source>
</evidence>
<gene>
    <name evidence="2" type="ORF">TCLT_LOCUS4917</name>
</gene>
<dbReference type="AlphaFoldDB" id="A0A0N5CX26"/>
<feature type="region of interest" description="Disordered" evidence="1">
    <location>
        <begin position="43"/>
        <end position="67"/>
    </location>
</feature>